<dbReference type="PANTHER" id="PTHR33420:SF26">
    <property type="entry name" value="FIMBRIAL SUBUNIT"/>
    <property type="match status" value="1"/>
</dbReference>
<proteinExistence type="predicted"/>
<dbReference type="Gene3D" id="2.60.40.1090">
    <property type="entry name" value="Fimbrial-type adhesion domain"/>
    <property type="match status" value="1"/>
</dbReference>
<gene>
    <name evidence="2" type="ORF">C4E15_14830</name>
</gene>
<comment type="caution">
    <text evidence="2">The sequence shown here is derived from an EMBL/GenBank/DDBJ whole genome shotgun (WGS) entry which is preliminary data.</text>
</comment>
<dbReference type="PANTHER" id="PTHR33420">
    <property type="entry name" value="FIMBRIAL SUBUNIT ELFA-RELATED"/>
    <property type="match status" value="1"/>
</dbReference>
<sequence length="194" mass="20087">MKRSIVTSLAASGLLLAAFAPGASFAAGGTVNFFGTISDVTCDVEGSAGGANGVTDVPSFGTVNPADVVNGSAPERDFQIKVHGSVDCTDDTKVRLQFHANHPNVDKVTGNLKLVGADPAAGVQIQIRNNRSEAPANTTPIRLGITDANPQVAEVKNNQAILYYSAKYVPQDPSATSVGMGGGDSFVTYTLRYN</sequence>
<organism evidence="2 3">
    <name type="scientific">Achromobacter spanius</name>
    <dbReference type="NCBI Taxonomy" id="217203"/>
    <lineage>
        <taxon>Bacteria</taxon>
        <taxon>Pseudomonadati</taxon>
        <taxon>Pseudomonadota</taxon>
        <taxon>Betaproteobacteria</taxon>
        <taxon>Burkholderiales</taxon>
        <taxon>Alcaligenaceae</taxon>
        <taxon>Achromobacter</taxon>
    </lineage>
</organism>
<dbReference type="OrthoDB" id="8656135at2"/>
<dbReference type="GO" id="GO:0009289">
    <property type="term" value="C:pilus"/>
    <property type="evidence" value="ECO:0007669"/>
    <property type="project" value="InterPro"/>
</dbReference>
<evidence type="ECO:0000256" key="1">
    <source>
        <dbReference type="SAM" id="SignalP"/>
    </source>
</evidence>
<evidence type="ECO:0000313" key="3">
    <source>
        <dbReference type="Proteomes" id="UP000239990"/>
    </source>
</evidence>
<evidence type="ECO:0000313" key="2">
    <source>
        <dbReference type="EMBL" id="PPA75376.1"/>
    </source>
</evidence>
<dbReference type="InterPro" id="IPR008966">
    <property type="entry name" value="Adhesion_dom_sf"/>
</dbReference>
<dbReference type="InterPro" id="IPR050263">
    <property type="entry name" value="Bact_Fimbrial_Adh_Pro"/>
</dbReference>
<keyword evidence="1" id="KW-0732">Signal</keyword>
<feature type="signal peptide" evidence="1">
    <location>
        <begin position="1"/>
        <end position="26"/>
    </location>
</feature>
<name>A0A2S5GR04_9BURK</name>
<dbReference type="SUPFAM" id="SSF49401">
    <property type="entry name" value="Bacterial adhesins"/>
    <property type="match status" value="1"/>
</dbReference>
<dbReference type="GO" id="GO:0043709">
    <property type="term" value="P:cell adhesion involved in single-species biofilm formation"/>
    <property type="evidence" value="ECO:0007669"/>
    <property type="project" value="TreeGrafter"/>
</dbReference>
<dbReference type="Proteomes" id="UP000239990">
    <property type="component" value="Unassembled WGS sequence"/>
</dbReference>
<dbReference type="RefSeq" id="WP_104144050.1">
    <property type="nucleotide sequence ID" value="NZ_PREU01000006.1"/>
</dbReference>
<dbReference type="EMBL" id="PREU01000006">
    <property type="protein sequence ID" value="PPA75376.1"/>
    <property type="molecule type" value="Genomic_DNA"/>
</dbReference>
<dbReference type="AlphaFoldDB" id="A0A2S5GR04"/>
<feature type="chain" id="PRO_5015447835" evidence="1">
    <location>
        <begin position="27"/>
        <end position="194"/>
    </location>
</feature>
<protein>
    <submittedName>
        <fullName evidence="2">Type 1 fimbrial protein</fullName>
    </submittedName>
</protein>
<accession>A0A2S5GR04</accession>
<dbReference type="InterPro" id="IPR036937">
    <property type="entry name" value="Adhesion_dom_fimbrial_sf"/>
</dbReference>
<reference evidence="2 3" key="1">
    <citation type="submission" date="2018-02" db="EMBL/GenBank/DDBJ databases">
        <title>Draft Genome of Achromobacter spanius stain 6.</title>
        <authorList>
            <person name="Gunasekera T.S."/>
            <person name="Radwan O."/>
            <person name="Ruiz O.N."/>
        </authorList>
    </citation>
    <scope>NUCLEOTIDE SEQUENCE [LARGE SCALE GENOMIC DNA]</scope>
    <source>
        <strain evidence="2 3">6</strain>
    </source>
</reference>